<feature type="compositionally biased region" description="Basic residues" evidence="1">
    <location>
        <begin position="1"/>
        <end position="12"/>
    </location>
</feature>
<proteinExistence type="predicted"/>
<evidence type="ECO:0000313" key="4">
    <source>
        <dbReference type="Proteomes" id="UP001151760"/>
    </source>
</evidence>
<feature type="region of interest" description="Disordered" evidence="1">
    <location>
        <begin position="1"/>
        <end position="24"/>
    </location>
</feature>
<dbReference type="EMBL" id="BQNB010015343">
    <property type="protein sequence ID" value="GJT38913.1"/>
    <property type="molecule type" value="Genomic_DNA"/>
</dbReference>
<dbReference type="InterPro" id="IPR013103">
    <property type="entry name" value="RVT_2"/>
</dbReference>
<name>A0ABQ5DJY7_9ASTR</name>
<reference evidence="3" key="2">
    <citation type="submission" date="2022-01" db="EMBL/GenBank/DDBJ databases">
        <authorList>
            <person name="Yamashiro T."/>
            <person name="Shiraishi A."/>
            <person name="Satake H."/>
            <person name="Nakayama K."/>
        </authorList>
    </citation>
    <scope>NUCLEOTIDE SEQUENCE</scope>
</reference>
<reference evidence="3" key="1">
    <citation type="journal article" date="2022" name="Int. J. Mol. Sci.">
        <title>Draft Genome of Tanacetum Coccineum: Genomic Comparison of Closely Related Tanacetum-Family Plants.</title>
        <authorList>
            <person name="Yamashiro T."/>
            <person name="Shiraishi A."/>
            <person name="Nakayama K."/>
            <person name="Satake H."/>
        </authorList>
    </citation>
    <scope>NUCLEOTIDE SEQUENCE</scope>
</reference>
<evidence type="ECO:0000259" key="2">
    <source>
        <dbReference type="Pfam" id="PF07727"/>
    </source>
</evidence>
<evidence type="ECO:0000313" key="3">
    <source>
        <dbReference type="EMBL" id="GJT38913.1"/>
    </source>
</evidence>
<evidence type="ECO:0000256" key="1">
    <source>
        <dbReference type="SAM" id="MobiDB-lite"/>
    </source>
</evidence>
<gene>
    <name evidence="3" type="ORF">Tco_0938778</name>
</gene>
<accession>A0ABQ5DJY7</accession>
<feature type="compositionally biased region" description="Polar residues" evidence="1">
    <location>
        <begin position="13"/>
        <end position="24"/>
    </location>
</feature>
<dbReference type="Pfam" id="PF07727">
    <property type="entry name" value="RVT_2"/>
    <property type="match status" value="1"/>
</dbReference>
<comment type="caution">
    <text evidence="3">The sequence shown here is derived from an EMBL/GenBank/DDBJ whole genome shotgun (WGS) entry which is preliminary data.</text>
</comment>
<sequence>MGKKVGVKKKSPSRSTPLAQSRSSEAIEKEMHYEAIKDKAVGIAMWVFKINYKSDGTIERFKARLVILGNHQVVGVDYSETFAPVAKMVTVRVFLAIAAAKQWELHQMDVHNTLLHGDLED</sequence>
<organism evidence="3 4">
    <name type="scientific">Tanacetum coccineum</name>
    <dbReference type="NCBI Taxonomy" id="301880"/>
    <lineage>
        <taxon>Eukaryota</taxon>
        <taxon>Viridiplantae</taxon>
        <taxon>Streptophyta</taxon>
        <taxon>Embryophyta</taxon>
        <taxon>Tracheophyta</taxon>
        <taxon>Spermatophyta</taxon>
        <taxon>Magnoliopsida</taxon>
        <taxon>eudicotyledons</taxon>
        <taxon>Gunneridae</taxon>
        <taxon>Pentapetalae</taxon>
        <taxon>asterids</taxon>
        <taxon>campanulids</taxon>
        <taxon>Asterales</taxon>
        <taxon>Asteraceae</taxon>
        <taxon>Asteroideae</taxon>
        <taxon>Anthemideae</taxon>
        <taxon>Anthemidinae</taxon>
        <taxon>Tanacetum</taxon>
    </lineage>
</organism>
<protein>
    <submittedName>
        <fullName evidence="3">Retrovirus-related pol polyprotein from transposon TNT 1-94</fullName>
    </submittedName>
</protein>
<feature type="domain" description="Reverse transcriptase Ty1/copia-type" evidence="2">
    <location>
        <begin position="39"/>
        <end position="120"/>
    </location>
</feature>
<dbReference type="Proteomes" id="UP001151760">
    <property type="component" value="Unassembled WGS sequence"/>
</dbReference>
<keyword evidence="4" id="KW-1185">Reference proteome</keyword>